<dbReference type="Proteomes" id="UP001239111">
    <property type="component" value="Chromosome 2"/>
</dbReference>
<organism evidence="1 2">
    <name type="scientific">Eretmocerus hayati</name>
    <dbReference type="NCBI Taxonomy" id="131215"/>
    <lineage>
        <taxon>Eukaryota</taxon>
        <taxon>Metazoa</taxon>
        <taxon>Ecdysozoa</taxon>
        <taxon>Arthropoda</taxon>
        <taxon>Hexapoda</taxon>
        <taxon>Insecta</taxon>
        <taxon>Pterygota</taxon>
        <taxon>Neoptera</taxon>
        <taxon>Endopterygota</taxon>
        <taxon>Hymenoptera</taxon>
        <taxon>Apocrita</taxon>
        <taxon>Proctotrupomorpha</taxon>
        <taxon>Chalcidoidea</taxon>
        <taxon>Aphelinidae</taxon>
        <taxon>Aphelininae</taxon>
        <taxon>Eretmocerus</taxon>
    </lineage>
</organism>
<reference evidence="1" key="1">
    <citation type="submission" date="2023-04" db="EMBL/GenBank/DDBJ databases">
        <title>A chromosome-level genome assembly of the parasitoid wasp Eretmocerus hayati.</title>
        <authorList>
            <person name="Zhong Y."/>
            <person name="Liu S."/>
            <person name="Liu Y."/>
        </authorList>
    </citation>
    <scope>NUCLEOTIDE SEQUENCE</scope>
    <source>
        <strain evidence="1">ZJU_SS_LIU_2023</strain>
    </source>
</reference>
<comment type="caution">
    <text evidence="1">The sequence shown here is derived from an EMBL/GenBank/DDBJ whole genome shotgun (WGS) entry which is preliminary data.</text>
</comment>
<gene>
    <name evidence="1" type="ORF">QAD02_012329</name>
</gene>
<name>A0ACC2P264_9HYME</name>
<evidence type="ECO:0000313" key="1">
    <source>
        <dbReference type="EMBL" id="KAJ8676542.1"/>
    </source>
</evidence>
<dbReference type="EMBL" id="CM056742">
    <property type="protein sequence ID" value="KAJ8676542.1"/>
    <property type="molecule type" value="Genomic_DNA"/>
</dbReference>
<proteinExistence type="predicted"/>
<keyword evidence="2" id="KW-1185">Reference proteome</keyword>
<protein>
    <submittedName>
        <fullName evidence="1">Uncharacterized protein</fullName>
    </submittedName>
</protein>
<evidence type="ECO:0000313" key="2">
    <source>
        <dbReference type="Proteomes" id="UP001239111"/>
    </source>
</evidence>
<sequence length="462" mass="51654">MKSSRVFIAVSVICFLSETGASRILAVFPFNAKSHNIVFEALVKGLLESGHRVDHVTHFPIKTTSSNYHNVINLDGSMEQLENNYTMEIVSQIRGDVVNVVGQRYGNRICHFMGFPEFQKLIRNPPKDVPYDLVITEAFGAHCFMGLGYVFNVPVVAVSSAVEYPWVSYFIGNSDNLAFVPNAYHIGAGYMNFLERLKNVYTNFISLRQFHAITGDDQTESMRKYLRSDIPHIREVEKNVALTLVNNNPILFGVKPITPGLVQIAGLHINENEETLPAELNKWMDESTHGVVYFTFGSMVLIETLPIEVLKSFYSVFSELSPVRVLMKIVDSTKLPVGLPKNVKTLPWIPQQPVLAHPNTRVFITHGGLGGLQEALYHGIPMPLSPMQSAIFWIEYVIRNGGDVLRSPALALSWWQLALLDIYGCLLTSLLVGLVALSCSILVILRTMKKVFSLDNAKLKTN</sequence>
<accession>A0ACC2P264</accession>